<dbReference type="AlphaFoldDB" id="A0A1M5U216"/>
<gene>
    <name evidence="1" type="ORF">SAMN02745941_00384</name>
</gene>
<reference evidence="1 2" key="1">
    <citation type="submission" date="2016-11" db="EMBL/GenBank/DDBJ databases">
        <authorList>
            <person name="Jaros S."/>
            <person name="Januszkiewicz K."/>
            <person name="Wedrychowicz H."/>
        </authorList>
    </citation>
    <scope>NUCLEOTIDE SEQUENCE [LARGE SCALE GENOMIC DNA]</scope>
    <source>
        <strain evidence="1 2">DSM 6191</strain>
    </source>
</reference>
<proteinExistence type="predicted"/>
<dbReference type="RefSeq" id="WP_073016170.1">
    <property type="nucleotide sequence ID" value="NZ_FQXU01000003.1"/>
</dbReference>
<organism evidence="1 2">
    <name type="scientific">Clostridium intestinale DSM 6191</name>
    <dbReference type="NCBI Taxonomy" id="1121320"/>
    <lineage>
        <taxon>Bacteria</taxon>
        <taxon>Bacillati</taxon>
        <taxon>Bacillota</taxon>
        <taxon>Clostridia</taxon>
        <taxon>Eubacteriales</taxon>
        <taxon>Clostridiaceae</taxon>
        <taxon>Clostridium</taxon>
    </lineage>
</organism>
<protein>
    <submittedName>
        <fullName evidence="1">Uncharacterized protein</fullName>
    </submittedName>
</protein>
<sequence>MDKTNININETIKNAAEEGAKKAVSLLNKEIRDNRIHNTKLLMKNYNKLKDHIDKVKSDIEFEIEQAEDKVWLTSIVRTKLRTMQLIAFIDNALELVKEDMKKNCVEYKYKAFEMYYLEEKSNEEIVSKMKCGKNQPRIWSDVILNELSIYLWGIEALGIEAGKDGVFKVIRMY</sequence>
<accession>A0A1M5U216</accession>
<evidence type="ECO:0000313" key="1">
    <source>
        <dbReference type="EMBL" id="SHH57018.1"/>
    </source>
</evidence>
<dbReference type="EMBL" id="FQXU01000003">
    <property type="protein sequence ID" value="SHH57018.1"/>
    <property type="molecule type" value="Genomic_DNA"/>
</dbReference>
<name>A0A1M5U216_9CLOT</name>
<dbReference type="Proteomes" id="UP000184241">
    <property type="component" value="Unassembled WGS sequence"/>
</dbReference>
<evidence type="ECO:0000313" key="2">
    <source>
        <dbReference type="Proteomes" id="UP000184241"/>
    </source>
</evidence>